<dbReference type="InterPro" id="IPR015882">
    <property type="entry name" value="HEX_bac_N"/>
</dbReference>
<name>A0A9W8GYA8_9FUNG</name>
<dbReference type="Pfam" id="PF02838">
    <property type="entry name" value="Glyco_hydro_20b"/>
    <property type="match status" value="1"/>
</dbReference>
<dbReference type="Gene3D" id="3.30.379.10">
    <property type="entry name" value="Chitobiase/beta-hexosaminidase domain 2-like"/>
    <property type="match status" value="1"/>
</dbReference>
<evidence type="ECO:0000259" key="8">
    <source>
        <dbReference type="Pfam" id="PF00728"/>
    </source>
</evidence>
<dbReference type="Proteomes" id="UP001140011">
    <property type="component" value="Unassembled WGS sequence"/>
</dbReference>
<dbReference type="PRINTS" id="PR00738">
    <property type="entry name" value="GLHYDRLASE20"/>
</dbReference>
<accession>A0A9W8GYA8</accession>
<keyword evidence="4" id="KW-0378">Hydrolase</keyword>
<gene>
    <name evidence="10" type="ORF">GGI19_001117</name>
</gene>
<dbReference type="CDD" id="cd06564">
    <property type="entry name" value="GH20_DspB_LnbB-like"/>
    <property type="match status" value="1"/>
</dbReference>
<dbReference type="Pfam" id="PF00728">
    <property type="entry name" value="Glyco_hydro_20"/>
    <property type="match status" value="1"/>
</dbReference>
<dbReference type="GO" id="GO:0004563">
    <property type="term" value="F:beta-N-acetylhexosaminidase activity"/>
    <property type="evidence" value="ECO:0007669"/>
    <property type="project" value="UniProtKB-EC"/>
</dbReference>
<dbReference type="GO" id="GO:0005975">
    <property type="term" value="P:carbohydrate metabolic process"/>
    <property type="evidence" value="ECO:0007669"/>
    <property type="project" value="InterPro"/>
</dbReference>
<dbReference type="Pfam" id="PF13385">
    <property type="entry name" value="Laminin_G_3"/>
    <property type="match status" value="1"/>
</dbReference>
<evidence type="ECO:0000256" key="4">
    <source>
        <dbReference type="ARBA" id="ARBA00022801"/>
    </source>
</evidence>
<reference evidence="10" key="1">
    <citation type="submission" date="2022-07" db="EMBL/GenBank/DDBJ databases">
        <title>Phylogenomic reconstructions and comparative analyses of Kickxellomycotina fungi.</title>
        <authorList>
            <person name="Reynolds N.K."/>
            <person name="Stajich J.E."/>
            <person name="Barry K."/>
            <person name="Grigoriev I.V."/>
            <person name="Crous P."/>
            <person name="Smith M.E."/>
        </authorList>
    </citation>
    <scope>NUCLEOTIDE SEQUENCE</scope>
    <source>
        <strain evidence="10">BCRC 34297</strain>
    </source>
</reference>
<dbReference type="PANTHER" id="PTHR43678:SF1">
    <property type="entry name" value="BETA-N-ACETYLHEXOSAMINIDASE"/>
    <property type="match status" value="1"/>
</dbReference>
<evidence type="ECO:0000256" key="6">
    <source>
        <dbReference type="PIRSR" id="PIRSR625705-1"/>
    </source>
</evidence>
<feature type="signal peptide" evidence="7">
    <location>
        <begin position="1"/>
        <end position="22"/>
    </location>
</feature>
<feature type="domain" description="Beta-hexosaminidase bacterial type N-terminal" evidence="9">
    <location>
        <begin position="47"/>
        <end position="193"/>
    </location>
</feature>
<dbReference type="EMBL" id="JANBUH010000036">
    <property type="protein sequence ID" value="KAJ2756103.1"/>
    <property type="molecule type" value="Genomic_DNA"/>
</dbReference>
<keyword evidence="5" id="KW-0326">Glycosidase</keyword>
<dbReference type="AlphaFoldDB" id="A0A9W8GYA8"/>
<comment type="caution">
    <text evidence="10">The sequence shown here is derived from an EMBL/GenBank/DDBJ whole genome shotgun (WGS) entry which is preliminary data.</text>
</comment>
<organism evidence="10 11">
    <name type="scientific">Coemansia pectinata</name>
    <dbReference type="NCBI Taxonomy" id="1052879"/>
    <lineage>
        <taxon>Eukaryota</taxon>
        <taxon>Fungi</taxon>
        <taxon>Fungi incertae sedis</taxon>
        <taxon>Zoopagomycota</taxon>
        <taxon>Kickxellomycotina</taxon>
        <taxon>Kickxellomycetes</taxon>
        <taxon>Kickxellales</taxon>
        <taxon>Kickxellaceae</taxon>
        <taxon>Coemansia</taxon>
    </lineage>
</organism>
<dbReference type="Gene3D" id="2.60.120.200">
    <property type="match status" value="1"/>
</dbReference>
<protein>
    <recommendedName>
        <fullName evidence="3">beta-N-acetylhexosaminidase</fullName>
        <ecNumber evidence="3">3.2.1.52</ecNumber>
    </recommendedName>
</protein>
<feature type="chain" id="PRO_5040915258" description="beta-N-acetylhexosaminidase" evidence="7">
    <location>
        <begin position="23"/>
        <end position="762"/>
    </location>
</feature>
<dbReference type="InterPro" id="IPR052764">
    <property type="entry name" value="GH20_Enzymes"/>
</dbReference>
<dbReference type="SUPFAM" id="SSF51445">
    <property type="entry name" value="(Trans)glycosidases"/>
    <property type="match status" value="1"/>
</dbReference>
<dbReference type="InterPro" id="IPR015883">
    <property type="entry name" value="Glyco_hydro_20_cat"/>
</dbReference>
<dbReference type="PANTHER" id="PTHR43678">
    <property type="entry name" value="PUTATIVE (AFU_ORTHOLOGUE AFUA_2G00640)-RELATED"/>
    <property type="match status" value="1"/>
</dbReference>
<evidence type="ECO:0000256" key="1">
    <source>
        <dbReference type="ARBA" id="ARBA00001231"/>
    </source>
</evidence>
<evidence type="ECO:0000256" key="2">
    <source>
        <dbReference type="ARBA" id="ARBA00006285"/>
    </source>
</evidence>
<dbReference type="Gene3D" id="3.20.20.80">
    <property type="entry name" value="Glycosidases"/>
    <property type="match status" value="1"/>
</dbReference>
<dbReference type="InterPro" id="IPR025705">
    <property type="entry name" value="Beta_hexosaminidase_sua/sub"/>
</dbReference>
<dbReference type="InterPro" id="IPR017853">
    <property type="entry name" value="GH"/>
</dbReference>
<keyword evidence="11" id="KW-1185">Reference proteome</keyword>
<evidence type="ECO:0000256" key="5">
    <source>
        <dbReference type="ARBA" id="ARBA00023295"/>
    </source>
</evidence>
<evidence type="ECO:0000259" key="9">
    <source>
        <dbReference type="Pfam" id="PF02838"/>
    </source>
</evidence>
<comment type="catalytic activity">
    <reaction evidence="1">
        <text>Hydrolysis of terminal non-reducing N-acetyl-D-hexosamine residues in N-acetyl-beta-D-hexosaminides.</text>
        <dbReference type="EC" id="3.2.1.52"/>
    </reaction>
</comment>
<dbReference type="OrthoDB" id="428480at2759"/>
<evidence type="ECO:0000256" key="7">
    <source>
        <dbReference type="SAM" id="SignalP"/>
    </source>
</evidence>
<sequence>MKRVSIVLLAALVAASVAGTIASPLPDSGVVSLQPSKTSSSCANPTPFVIPSLQEWKGSKGDWKLSKGTRIVVDPAYAKGISADSKHTFMANPANLQQYAASFQADIKQVTGWDLQVVVSSKCGKDDIFLTLGADAKDPHLDNEGYLLDIGKQGIAIQAVTSRGAFWGTRTLLQMLILADENDYTLPQGNARDFPNYGERKFMQDIARKPIPISDLKEYVALTSFYKFNTYHIHLNDNPGMQNKATNKDWASLYSGFRLKSDNPAFSMYANNDTAYTKQDMREYQDFVKARGMDLIPEIDTPAHSLCFTKFHPEWSIQNTTARGDWLDLGNQEVWTFIEDLWTEFVGWFDSSEISIGADEYDATKGDLARKFVNHFHDYFATNFNRTIRMWGSDVKLPGTIEINKSIHTDHWDWTYSNPVDLVKRGHKVSNLNAPDVYMVPRSQSYWDYIDDKKIYDLWLPHIFDILDRTNSSRNLSPNEPLLTGGGFANWNDFLSESVTRVELYDRVSKTAGAFAEKLWAGEKSTASISYDKWSPLAKKLRENIPGVTLTHRPASKGQFVITYDFEDGTVKDKSGNEYDGKLNNGAKVVDAGEGHGKAVQLSPDSYISTPLESIRYPYAVGLWVKPSGNQAANAVLLESGDGRLLISNGTSPTVTFEQDGNQYNTQIILPADTWSHIAFSADGSKTSVFYNMRRVAIVNYYNSRWDVLRNETMVVTAPIRNIGSASGNSVNGLVDGFFVLDRATYGGEMSFLGKHYANALP</sequence>
<keyword evidence="7" id="KW-0732">Signal</keyword>
<proteinExistence type="inferred from homology"/>
<evidence type="ECO:0000313" key="10">
    <source>
        <dbReference type="EMBL" id="KAJ2756103.1"/>
    </source>
</evidence>
<dbReference type="SUPFAM" id="SSF49899">
    <property type="entry name" value="Concanavalin A-like lectins/glucanases"/>
    <property type="match status" value="1"/>
</dbReference>
<feature type="active site" description="Proton donor" evidence="6">
    <location>
        <position position="360"/>
    </location>
</feature>
<feature type="domain" description="Glycoside hydrolase family 20 catalytic" evidence="8">
    <location>
        <begin position="200"/>
        <end position="522"/>
    </location>
</feature>
<dbReference type="InterPro" id="IPR029018">
    <property type="entry name" value="Hex-like_dom2"/>
</dbReference>
<dbReference type="EC" id="3.2.1.52" evidence="3"/>
<comment type="similarity">
    <text evidence="2">Belongs to the glycosyl hydrolase 20 family.</text>
</comment>
<dbReference type="SUPFAM" id="SSF55545">
    <property type="entry name" value="beta-N-acetylhexosaminidase-like domain"/>
    <property type="match status" value="1"/>
</dbReference>
<evidence type="ECO:0000256" key="3">
    <source>
        <dbReference type="ARBA" id="ARBA00012663"/>
    </source>
</evidence>
<evidence type="ECO:0000313" key="11">
    <source>
        <dbReference type="Proteomes" id="UP001140011"/>
    </source>
</evidence>
<dbReference type="InterPro" id="IPR013320">
    <property type="entry name" value="ConA-like_dom_sf"/>
</dbReference>